<dbReference type="SUPFAM" id="SSF53720">
    <property type="entry name" value="ALDH-like"/>
    <property type="match status" value="1"/>
</dbReference>
<protein>
    <submittedName>
        <fullName evidence="3">Benzaldehyde dehydrogenase</fullName>
    </submittedName>
</protein>
<dbReference type="InterPro" id="IPR016161">
    <property type="entry name" value="Ald_DH/histidinol_DH"/>
</dbReference>
<name>A0A3M8XAJ0_9ACTN</name>
<keyword evidence="1" id="KW-0560">Oxidoreductase</keyword>
<evidence type="ECO:0000313" key="4">
    <source>
        <dbReference type="Proteomes" id="UP000275401"/>
    </source>
</evidence>
<dbReference type="AlphaFoldDB" id="A0A3M8XAJ0"/>
<organism evidence="3 4">
    <name type="scientific">Streptomyces botrytidirepellens</name>
    <dbReference type="NCBI Taxonomy" id="2486417"/>
    <lineage>
        <taxon>Bacteria</taxon>
        <taxon>Bacillati</taxon>
        <taxon>Actinomycetota</taxon>
        <taxon>Actinomycetes</taxon>
        <taxon>Kitasatosporales</taxon>
        <taxon>Streptomycetaceae</taxon>
        <taxon>Streptomyces</taxon>
    </lineage>
</organism>
<proteinExistence type="predicted"/>
<dbReference type="EMBL" id="RIBZ01000006">
    <property type="protein sequence ID" value="RNG39388.1"/>
    <property type="molecule type" value="Genomic_DNA"/>
</dbReference>
<evidence type="ECO:0000256" key="2">
    <source>
        <dbReference type="SAM" id="MobiDB-lite"/>
    </source>
</evidence>
<gene>
    <name evidence="3" type="ORF">EEJ42_00215</name>
</gene>
<reference evidence="3 4" key="1">
    <citation type="submission" date="2018-11" db="EMBL/GenBank/DDBJ databases">
        <title>The Potential of Streptomyces as Biocontrol Agents against the Tomato grey mould, Botrytis cinerea (Gray mold) Frontiers in Microbiology.</title>
        <authorList>
            <person name="Li D."/>
        </authorList>
    </citation>
    <scope>NUCLEOTIDE SEQUENCE [LARGE SCALE GENOMIC DNA]</scope>
    <source>
        <strain evidence="3 4">NEAU-LD23</strain>
    </source>
</reference>
<comment type="caution">
    <text evidence="3">The sequence shown here is derived from an EMBL/GenBank/DDBJ whole genome shotgun (WGS) entry which is preliminary data.</text>
</comment>
<accession>A0A3M8XAJ0</accession>
<feature type="region of interest" description="Disordered" evidence="2">
    <location>
        <begin position="24"/>
        <end position="47"/>
    </location>
</feature>
<keyword evidence="4" id="KW-1185">Reference proteome</keyword>
<feature type="non-terminal residue" evidence="3">
    <location>
        <position position="60"/>
    </location>
</feature>
<sequence>MSLLSTADWADRIFTGGWDLPARPGTIDITEPATGQHLGSVGRATEADVAPAARTAAAAG</sequence>
<evidence type="ECO:0000313" key="3">
    <source>
        <dbReference type="EMBL" id="RNG39388.1"/>
    </source>
</evidence>
<dbReference type="Proteomes" id="UP000275401">
    <property type="component" value="Unassembled WGS sequence"/>
</dbReference>
<dbReference type="GO" id="GO:0016491">
    <property type="term" value="F:oxidoreductase activity"/>
    <property type="evidence" value="ECO:0007669"/>
    <property type="project" value="UniProtKB-KW"/>
</dbReference>
<evidence type="ECO:0000256" key="1">
    <source>
        <dbReference type="ARBA" id="ARBA00023002"/>
    </source>
</evidence>
<dbReference type="Gene3D" id="3.40.605.10">
    <property type="entry name" value="Aldehyde Dehydrogenase, Chain A, domain 1"/>
    <property type="match status" value="1"/>
</dbReference>
<dbReference type="InterPro" id="IPR016162">
    <property type="entry name" value="Ald_DH_N"/>
</dbReference>